<name>A0A940DQ94_9BACT</name>
<dbReference type="InterPro" id="IPR022276">
    <property type="entry name" value="Conjug_transposon_TraK"/>
</dbReference>
<dbReference type="AlphaFoldDB" id="A0A940DQ94"/>
<evidence type="ECO:0000313" key="2">
    <source>
        <dbReference type="Proteomes" id="UP000725002"/>
    </source>
</evidence>
<reference evidence="1" key="1">
    <citation type="submission" date="2020-10" db="EMBL/GenBank/DDBJ databases">
        <authorList>
            <person name="Gilroy R."/>
        </authorList>
    </citation>
    <scope>NUCLEOTIDE SEQUENCE</scope>
    <source>
        <strain evidence="1">G3-8215</strain>
    </source>
</reference>
<dbReference type="NCBIfam" id="TIGR03781">
    <property type="entry name" value="Bac_Flav_CT_K"/>
    <property type="match status" value="1"/>
</dbReference>
<reference evidence="1" key="2">
    <citation type="journal article" date="2021" name="PeerJ">
        <title>Extensive microbial diversity within the chicken gut microbiome revealed by metagenomics and culture.</title>
        <authorList>
            <person name="Gilroy R."/>
            <person name="Ravi A."/>
            <person name="Getino M."/>
            <person name="Pursley I."/>
            <person name="Horton D.L."/>
            <person name="Alikhan N.F."/>
            <person name="Baker D."/>
            <person name="Gharbi K."/>
            <person name="Hall N."/>
            <person name="Watson M."/>
            <person name="Adriaenssens E.M."/>
            <person name="Foster-Nyarko E."/>
            <person name="Jarju S."/>
            <person name="Secka A."/>
            <person name="Antonio M."/>
            <person name="Oren A."/>
            <person name="Chaudhuri R.R."/>
            <person name="La Ragione R."/>
            <person name="Hildebrand F."/>
            <person name="Pallen M.J."/>
        </authorList>
    </citation>
    <scope>NUCLEOTIDE SEQUENCE</scope>
    <source>
        <strain evidence="1">G3-8215</strain>
    </source>
</reference>
<dbReference type="EMBL" id="JADILV010000011">
    <property type="protein sequence ID" value="MBO8482820.1"/>
    <property type="molecule type" value="Genomic_DNA"/>
</dbReference>
<comment type="caution">
    <text evidence="1">The sequence shown here is derived from an EMBL/GenBank/DDBJ whole genome shotgun (WGS) entry which is preliminary data.</text>
</comment>
<dbReference type="Proteomes" id="UP000725002">
    <property type="component" value="Unassembled WGS sequence"/>
</dbReference>
<evidence type="ECO:0000313" key="1">
    <source>
        <dbReference type="EMBL" id="MBO8482820.1"/>
    </source>
</evidence>
<sequence>MDNLIKYFDTIESGFRRMKFLTLSAVALAVAVPSVSIALSYSFVNRRTGSVYVVTGGEASLARLSDGESVRDLEVRDHVSRFHELMFNLAPSTDAVERNIGKAMSFCDKSGYDYYQMLSETDFYARLIAANASQQIAIDSMAVNMGVYPYEAEVTGKLYVMRQSSITAYDFESRCSLVNIERSESNPHGLMIEKFRVVRNRQLGTRQRN</sequence>
<protein>
    <submittedName>
        <fullName evidence="1">Conjugative transposon protein TraK</fullName>
    </submittedName>
</protein>
<gene>
    <name evidence="1" type="primary">traK</name>
    <name evidence="1" type="ORF">IAB75_01690</name>
</gene>
<accession>A0A940DQ94</accession>
<organism evidence="1 2">
    <name type="scientific">Candidatus Cryptobacteroides avicola</name>
    <dbReference type="NCBI Taxonomy" id="2840757"/>
    <lineage>
        <taxon>Bacteria</taxon>
        <taxon>Pseudomonadati</taxon>
        <taxon>Bacteroidota</taxon>
        <taxon>Bacteroidia</taxon>
        <taxon>Bacteroidales</taxon>
        <taxon>Candidatus Cryptobacteroides</taxon>
    </lineage>
</organism>
<proteinExistence type="predicted"/>